<dbReference type="PANTHER" id="PTHR48475:SF1">
    <property type="entry name" value="RNASE H TYPE-1 DOMAIN-CONTAINING PROTEIN"/>
    <property type="match status" value="1"/>
</dbReference>
<reference evidence="1 2" key="1">
    <citation type="submission" date="2024-01" db="EMBL/GenBank/DDBJ databases">
        <title>The complete chloroplast genome sequence of Lithospermum erythrorhizon: insights into the phylogenetic relationship among Boraginaceae species and the maternal lineages of purple gromwells.</title>
        <authorList>
            <person name="Okada T."/>
            <person name="Watanabe K."/>
        </authorList>
    </citation>
    <scope>NUCLEOTIDE SEQUENCE [LARGE SCALE GENOMIC DNA]</scope>
</reference>
<evidence type="ECO:0000313" key="2">
    <source>
        <dbReference type="Proteomes" id="UP001454036"/>
    </source>
</evidence>
<keyword evidence="2" id="KW-1185">Reference proteome</keyword>
<dbReference type="InterPro" id="IPR043502">
    <property type="entry name" value="DNA/RNA_pol_sf"/>
</dbReference>
<dbReference type="SUPFAM" id="SSF56672">
    <property type="entry name" value="DNA/RNA polymerases"/>
    <property type="match status" value="1"/>
</dbReference>
<dbReference type="EMBL" id="BAABME010007460">
    <property type="protein sequence ID" value="GAA0170944.1"/>
    <property type="molecule type" value="Genomic_DNA"/>
</dbReference>
<organism evidence="1 2">
    <name type="scientific">Lithospermum erythrorhizon</name>
    <name type="common">Purple gromwell</name>
    <name type="synonym">Lithospermum officinale var. erythrorhizon</name>
    <dbReference type="NCBI Taxonomy" id="34254"/>
    <lineage>
        <taxon>Eukaryota</taxon>
        <taxon>Viridiplantae</taxon>
        <taxon>Streptophyta</taxon>
        <taxon>Embryophyta</taxon>
        <taxon>Tracheophyta</taxon>
        <taxon>Spermatophyta</taxon>
        <taxon>Magnoliopsida</taxon>
        <taxon>eudicotyledons</taxon>
        <taxon>Gunneridae</taxon>
        <taxon>Pentapetalae</taxon>
        <taxon>asterids</taxon>
        <taxon>lamiids</taxon>
        <taxon>Boraginales</taxon>
        <taxon>Boraginaceae</taxon>
        <taxon>Boraginoideae</taxon>
        <taxon>Lithospermeae</taxon>
        <taxon>Lithospermum</taxon>
    </lineage>
</organism>
<proteinExistence type="predicted"/>
<dbReference type="Proteomes" id="UP001454036">
    <property type="component" value="Unassembled WGS sequence"/>
</dbReference>
<evidence type="ECO:0008006" key="3">
    <source>
        <dbReference type="Google" id="ProtNLM"/>
    </source>
</evidence>
<dbReference type="PANTHER" id="PTHR48475">
    <property type="entry name" value="RIBONUCLEASE H"/>
    <property type="match status" value="1"/>
</dbReference>
<protein>
    <recommendedName>
        <fullName evidence="3">Reverse transcriptase/retrotransposon-derived protein RNase H-like domain-containing protein</fullName>
    </recommendedName>
</protein>
<dbReference type="AlphaFoldDB" id="A0AAV3R3I0"/>
<accession>A0AAV3R3I0</accession>
<comment type="caution">
    <text evidence="1">The sequence shown here is derived from an EMBL/GenBank/DDBJ whole genome shotgun (WGS) entry which is preliminary data.</text>
</comment>
<gene>
    <name evidence="1" type="ORF">LIER_25095</name>
</gene>
<sequence length="208" mass="23920">MKKDTPFQWDEKCFVAFRKVKEYLMNPLVLAAPIQGNPLILYVATQEQSVGALPVQENEEEAKALIPSTHGPLDIKSKSNQKAVNGHILADFLVDHPFPAEWDFCDDLPDEDVMTIEIRPQWKMYFDDMLYSFTLSQRDSHLIINELTGEYEVRKPEKINKQADALARLASSITYPGKEVSIPVCKKWMRPPIKNTKQKTKKRSWSPN</sequence>
<name>A0AAV3R3I0_LITER</name>
<evidence type="ECO:0000313" key="1">
    <source>
        <dbReference type="EMBL" id="GAA0170944.1"/>
    </source>
</evidence>